<gene>
    <name evidence="3" type="ORF">RBB81_21475</name>
</gene>
<organism evidence="3">
    <name type="scientific">Tunturiibacter gelidiferens</name>
    <dbReference type="NCBI Taxonomy" id="3069689"/>
    <lineage>
        <taxon>Bacteria</taxon>
        <taxon>Pseudomonadati</taxon>
        <taxon>Acidobacteriota</taxon>
        <taxon>Terriglobia</taxon>
        <taxon>Terriglobales</taxon>
        <taxon>Acidobacteriaceae</taxon>
        <taxon>Tunturiibacter</taxon>
    </lineage>
</organism>
<keyword evidence="1" id="KW-0472">Membrane</keyword>
<proteinExistence type="predicted"/>
<evidence type="ECO:0000259" key="2">
    <source>
        <dbReference type="Pfam" id="PF01757"/>
    </source>
</evidence>
<feature type="transmembrane region" description="Helical" evidence="1">
    <location>
        <begin position="264"/>
        <end position="282"/>
    </location>
</feature>
<feature type="transmembrane region" description="Helical" evidence="1">
    <location>
        <begin position="328"/>
        <end position="350"/>
    </location>
</feature>
<keyword evidence="1" id="KW-1133">Transmembrane helix</keyword>
<dbReference type="EC" id="2.3.-.-" evidence="3"/>
<evidence type="ECO:0000313" key="3">
    <source>
        <dbReference type="EMBL" id="XCB22120.1"/>
    </source>
</evidence>
<feature type="transmembrane region" description="Helical" evidence="1">
    <location>
        <begin position="237"/>
        <end position="258"/>
    </location>
</feature>
<keyword evidence="1" id="KW-0812">Transmembrane</keyword>
<keyword evidence="3" id="KW-0012">Acyltransferase</keyword>
<feature type="transmembrane region" description="Helical" evidence="1">
    <location>
        <begin position="167"/>
        <end position="186"/>
    </location>
</feature>
<evidence type="ECO:0000256" key="1">
    <source>
        <dbReference type="SAM" id="Phobius"/>
    </source>
</evidence>
<name>A0AAU7Z0B2_9BACT</name>
<feature type="transmembrane region" description="Helical" evidence="1">
    <location>
        <begin position="48"/>
        <end position="68"/>
    </location>
</feature>
<dbReference type="RefSeq" id="WP_353072116.1">
    <property type="nucleotide sequence ID" value="NZ_CP132938.1"/>
</dbReference>
<dbReference type="Pfam" id="PF01757">
    <property type="entry name" value="Acyl_transf_3"/>
    <property type="match status" value="1"/>
</dbReference>
<dbReference type="KEGG" id="tgi:RBB81_21475"/>
<dbReference type="PANTHER" id="PTHR23028:SF134">
    <property type="entry name" value="PUTATIVE (AFU_ORTHOLOGUE AFUA_4G08520)-RELATED"/>
    <property type="match status" value="1"/>
</dbReference>
<feature type="transmembrane region" description="Helical" evidence="1">
    <location>
        <begin position="88"/>
        <end position="106"/>
    </location>
</feature>
<feature type="transmembrane region" description="Helical" evidence="1">
    <location>
        <begin position="289"/>
        <end position="308"/>
    </location>
</feature>
<accession>A0AAU7Z0B2</accession>
<dbReference type="EMBL" id="CP132938">
    <property type="protein sequence ID" value="XCB22120.1"/>
    <property type="molecule type" value="Genomic_DNA"/>
</dbReference>
<dbReference type="AlphaFoldDB" id="A0AAU7Z0B2"/>
<feature type="domain" description="Acyltransferase 3" evidence="2">
    <location>
        <begin position="18"/>
        <end position="317"/>
    </location>
</feature>
<feature type="transmembrane region" description="Helical" evidence="1">
    <location>
        <begin position="144"/>
        <end position="162"/>
    </location>
</feature>
<sequence>MTNIVINPGTTGEHHRFHFLDALRGLAAVLVIMRHAPRSFAQPFATENSFLAVDFFFCLSGFVIAFSYEKRLCSFLTFKSFLVARLIRLYPIATLGTFVGAIELVIKMQLRGILSKFILPITIETVLGLLVLPSLSLNLFPLDGVMWTLFCELVANLFYAALLRLRLASTGIIVGLATLAAVSLFAERLQLGTLDLGSTADRAYVGFSRVSMSFLLGVLTFRIYRHRAPARSPVWRASLLAGITLTFIFVLSLCGPPVLTRNPASEFAMLILLFPLIIYLGAHVSLSSRWTALCAFLGTISYPLYVLHPPMLLPLGLPPAIRFAHEHQAFAAFIMLGYTALLVMLCWAAAQFYDTPARKILTRLFQGVKTPQKRKELTDSTAR</sequence>
<protein>
    <submittedName>
        <fullName evidence="3">Acyltransferase</fullName>
        <ecNumber evidence="3">2.3.-.-</ecNumber>
    </submittedName>
</protein>
<dbReference type="PANTHER" id="PTHR23028">
    <property type="entry name" value="ACETYLTRANSFERASE"/>
    <property type="match status" value="1"/>
</dbReference>
<dbReference type="InterPro" id="IPR050879">
    <property type="entry name" value="Acyltransferase_3"/>
</dbReference>
<dbReference type="InterPro" id="IPR002656">
    <property type="entry name" value="Acyl_transf_3_dom"/>
</dbReference>
<reference evidence="3" key="2">
    <citation type="journal article" date="2024" name="Environ. Microbiol.">
        <title>Genome analysis and description of Tunturibacter gen. nov. expands the diversity of Terriglobia in tundra soils.</title>
        <authorList>
            <person name="Messyasz A."/>
            <person name="Mannisto M.K."/>
            <person name="Kerkhof L.J."/>
            <person name="Haggblom M.M."/>
        </authorList>
    </citation>
    <scope>NUCLEOTIDE SEQUENCE</scope>
    <source>
        <strain evidence="3">M8UP39</strain>
    </source>
</reference>
<keyword evidence="3" id="KW-0808">Transferase</keyword>
<dbReference type="GO" id="GO:0016747">
    <property type="term" value="F:acyltransferase activity, transferring groups other than amino-acyl groups"/>
    <property type="evidence" value="ECO:0007669"/>
    <property type="project" value="InterPro"/>
</dbReference>
<reference evidence="3" key="1">
    <citation type="submission" date="2023-08" db="EMBL/GenBank/DDBJ databases">
        <authorList>
            <person name="Messyasz A."/>
            <person name="Mannisto M.K."/>
            <person name="Kerkhof L.J."/>
            <person name="Haggblom M."/>
        </authorList>
    </citation>
    <scope>NUCLEOTIDE SEQUENCE</scope>
    <source>
        <strain evidence="3">M8UP39</strain>
    </source>
</reference>
<feature type="transmembrane region" description="Helical" evidence="1">
    <location>
        <begin position="113"/>
        <end position="132"/>
    </location>
</feature>
<feature type="transmembrane region" description="Helical" evidence="1">
    <location>
        <begin position="206"/>
        <end position="225"/>
    </location>
</feature>